<comment type="cofactor">
    <cofactor evidence="1 5">
        <name>FAD</name>
        <dbReference type="ChEBI" id="CHEBI:57692"/>
    </cofactor>
</comment>
<feature type="domain" description="Glucose-methanol-choline oxidoreductase N-terminal" evidence="8">
    <location>
        <begin position="263"/>
        <end position="277"/>
    </location>
</feature>
<dbReference type="OrthoDB" id="9785276at2"/>
<dbReference type="PANTHER" id="PTHR11552">
    <property type="entry name" value="GLUCOSE-METHANOL-CHOLINE GMC OXIDOREDUCTASE"/>
    <property type="match status" value="1"/>
</dbReference>
<dbReference type="Gene3D" id="3.50.50.60">
    <property type="entry name" value="FAD/NAD(P)-binding domain"/>
    <property type="match status" value="1"/>
</dbReference>
<feature type="binding site" evidence="5">
    <location>
        <begin position="97"/>
        <end position="100"/>
    </location>
    <ligand>
        <name>FAD</name>
        <dbReference type="ChEBI" id="CHEBI:57692"/>
    </ligand>
</feature>
<evidence type="ECO:0000256" key="1">
    <source>
        <dbReference type="ARBA" id="ARBA00001974"/>
    </source>
</evidence>
<proteinExistence type="inferred from homology"/>
<protein>
    <submittedName>
        <fullName evidence="9">Choline dehydrogenase</fullName>
    </submittedName>
</protein>
<dbReference type="Proteomes" id="UP000199071">
    <property type="component" value="Unassembled WGS sequence"/>
</dbReference>
<evidence type="ECO:0000256" key="4">
    <source>
        <dbReference type="ARBA" id="ARBA00022827"/>
    </source>
</evidence>
<evidence type="ECO:0000256" key="3">
    <source>
        <dbReference type="ARBA" id="ARBA00022630"/>
    </source>
</evidence>
<dbReference type="Pfam" id="PF00732">
    <property type="entry name" value="GMC_oxred_N"/>
    <property type="match status" value="1"/>
</dbReference>
<dbReference type="Pfam" id="PF05199">
    <property type="entry name" value="GMC_oxred_C"/>
    <property type="match status" value="1"/>
</dbReference>
<keyword evidence="4 5" id="KW-0274">FAD</keyword>
<gene>
    <name evidence="9" type="ORF">SAMN02982931_00261</name>
</gene>
<dbReference type="InterPro" id="IPR000172">
    <property type="entry name" value="GMC_OxRdtase_N"/>
</dbReference>
<evidence type="ECO:0000256" key="2">
    <source>
        <dbReference type="ARBA" id="ARBA00010790"/>
    </source>
</evidence>
<evidence type="ECO:0000313" key="10">
    <source>
        <dbReference type="Proteomes" id="UP000199071"/>
    </source>
</evidence>
<dbReference type="EMBL" id="FMXQ01000001">
    <property type="protein sequence ID" value="SDB04348.1"/>
    <property type="molecule type" value="Genomic_DNA"/>
</dbReference>
<dbReference type="SUPFAM" id="SSF54373">
    <property type="entry name" value="FAD-linked reductases, C-terminal domain"/>
    <property type="match status" value="1"/>
</dbReference>
<evidence type="ECO:0000313" key="9">
    <source>
        <dbReference type="EMBL" id="SDB04348.1"/>
    </source>
</evidence>
<dbReference type="AlphaFoldDB" id="A0A1G6A7C4"/>
<keyword evidence="3 6" id="KW-0285">Flavoprotein</keyword>
<dbReference type="InterPro" id="IPR012132">
    <property type="entry name" value="GMC_OxRdtase"/>
</dbReference>
<comment type="similarity">
    <text evidence="2 6">Belongs to the GMC oxidoreductase family.</text>
</comment>
<organism evidence="9 10">
    <name type="scientific">Bauldia litoralis</name>
    <dbReference type="NCBI Taxonomy" id="665467"/>
    <lineage>
        <taxon>Bacteria</taxon>
        <taxon>Pseudomonadati</taxon>
        <taxon>Pseudomonadota</taxon>
        <taxon>Alphaproteobacteria</taxon>
        <taxon>Hyphomicrobiales</taxon>
        <taxon>Kaistiaceae</taxon>
        <taxon>Bauldia</taxon>
    </lineage>
</organism>
<dbReference type="InterPro" id="IPR007867">
    <property type="entry name" value="GMC_OxRtase_C"/>
</dbReference>
<dbReference type="InterPro" id="IPR036188">
    <property type="entry name" value="FAD/NAD-bd_sf"/>
</dbReference>
<dbReference type="PROSITE" id="PS00623">
    <property type="entry name" value="GMC_OXRED_1"/>
    <property type="match status" value="1"/>
</dbReference>
<feature type="domain" description="Glucose-methanol-choline oxidoreductase N-terminal" evidence="7">
    <location>
        <begin position="87"/>
        <end position="110"/>
    </location>
</feature>
<dbReference type="STRING" id="665467.SAMN02982931_00261"/>
<dbReference type="PANTHER" id="PTHR11552:SF147">
    <property type="entry name" value="CHOLINE DEHYDROGENASE, MITOCHONDRIAL"/>
    <property type="match status" value="1"/>
</dbReference>
<dbReference type="RefSeq" id="WP_090874404.1">
    <property type="nucleotide sequence ID" value="NZ_FMXQ01000001.1"/>
</dbReference>
<name>A0A1G6A7C4_9HYPH</name>
<dbReference type="GO" id="GO:0016614">
    <property type="term" value="F:oxidoreductase activity, acting on CH-OH group of donors"/>
    <property type="evidence" value="ECO:0007669"/>
    <property type="project" value="InterPro"/>
</dbReference>
<dbReference type="PIRSF" id="PIRSF000137">
    <property type="entry name" value="Alcohol_oxidase"/>
    <property type="match status" value="1"/>
</dbReference>
<evidence type="ECO:0000256" key="6">
    <source>
        <dbReference type="RuleBase" id="RU003968"/>
    </source>
</evidence>
<dbReference type="GO" id="GO:0050660">
    <property type="term" value="F:flavin adenine dinucleotide binding"/>
    <property type="evidence" value="ECO:0007669"/>
    <property type="project" value="InterPro"/>
</dbReference>
<dbReference type="Gene3D" id="3.30.560.10">
    <property type="entry name" value="Glucose Oxidase, domain 3"/>
    <property type="match status" value="1"/>
</dbReference>
<keyword evidence="10" id="KW-1185">Reference proteome</keyword>
<sequence>MSTVTTRTDYDYIIVGGGSSGCVTANRLVDRYGARVLLLEAGPRKSPRLLGMPAGYMKYLGSDEFLTMHHSTPQPQLDGRAPIIPQARLLGGGSSVNAMVYMRGNAADYDRWDRYLGQGSGWSYRDLLPHFKALEGNDHLGGEFHGTDGPLKVSHLGHHDIVSQTFVKTLQRLGYAFNPDFNGAHQRGVGFMQHTINGVTQRRSNAVDAFLAPVIDNPRLTLLTDARATGLIIEDGRATGVRYFHDGAERRAHAATEVILTAGSYITPKLLMLSGVGPADHLRQHGIDVAVDLPGVGQNLQDHHEVPVIASINQPLGYFGQDKGLAMLRNGLQYLMFKTGPVTSTGVEACAFIDPLGNEEDSSIQLYCVPSVYLDRDVSGVAPSHGITLTPCVLRPKARGSVTLRSADPGDMPVVDCNFFGDPDDLKLQMAGVRFGREVLATDPIRELVSQEIFPGKDRVSDADLETHCKRTVKTNYHPVGTCHMGPDSDPTAVLDARLKVRGVESLRVFDCSIMPSIVSGNTNAAALAVADRAVTLMMEGAAP</sequence>
<evidence type="ECO:0000256" key="5">
    <source>
        <dbReference type="PIRSR" id="PIRSR000137-2"/>
    </source>
</evidence>
<dbReference type="PROSITE" id="PS51257">
    <property type="entry name" value="PROKAR_LIPOPROTEIN"/>
    <property type="match status" value="1"/>
</dbReference>
<reference evidence="9 10" key="1">
    <citation type="submission" date="2016-10" db="EMBL/GenBank/DDBJ databases">
        <authorList>
            <person name="de Groot N.N."/>
        </authorList>
    </citation>
    <scope>NUCLEOTIDE SEQUENCE [LARGE SCALE GENOMIC DNA]</scope>
    <source>
        <strain evidence="9 10">ATCC 35022</strain>
    </source>
</reference>
<dbReference type="PROSITE" id="PS00624">
    <property type="entry name" value="GMC_OXRED_2"/>
    <property type="match status" value="1"/>
</dbReference>
<evidence type="ECO:0000259" key="7">
    <source>
        <dbReference type="PROSITE" id="PS00623"/>
    </source>
</evidence>
<dbReference type="SUPFAM" id="SSF51905">
    <property type="entry name" value="FAD/NAD(P)-binding domain"/>
    <property type="match status" value="1"/>
</dbReference>
<evidence type="ECO:0000259" key="8">
    <source>
        <dbReference type="PROSITE" id="PS00624"/>
    </source>
</evidence>
<accession>A0A1G6A7C4</accession>